<evidence type="ECO:0000256" key="10">
    <source>
        <dbReference type="ARBA" id="ARBA00023212"/>
    </source>
</evidence>
<dbReference type="SMART" id="SM00320">
    <property type="entry name" value="WD40"/>
    <property type="match status" value="6"/>
</dbReference>
<evidence type="ECO:0000256" key="9">
    <source>
        <dbReference type="ARBA" id="ARBA00023175"/>
    </source>
</evidence>
<evidence type="ECO:0000313" key="14">
    <source>
        <dbReference type="RefSeq" id="XP_028042439.1"/>
    </source>
</evidence>
<dbReference type="SMR" id="A0A6J2KQN0"/>
<dbReference type="InterPro" id="IPR015943">
    <property type="entry name" value="WD40/YVTN_repeat-like_dom_sf"/>
</dbReference>
<keyword evidence="3" id="KW-0963">Cytoplasm</keyword>
<keyword evidence="8" id="KW-0969">Cilium</keyword>
<evidence type="ECO:0000256" key="11">
    <source>
        <dbReference type="ARBA" id="ARBA00023273"/>
    </source>
</evidence>
<dbReference type="RefSeq" id="XP_028042439.1">
    <property type="nucleotide sequence ID" value="XM_028186638.1"/>
</dbReference>
<accession>A0A6J2KQN0</accession>
<evidence type="ECO:0000256" key="5">
    <source>
        <dbReference type="ARBA" id="ARBA00022701"/>
    </source>
</evidence>
<evidence type="ECO:0000256" key="8">
    <source>
        <dbReference type="ARBA" id="ARBA00023069"/>
    </source>
</evidence>
<dbReference type="GO" id="GO:0003341">
    <property type="term" value="P:cilium movement"/>
    <property type="evidence" value="ECO:0007669"/>
    <property type="project" value="TreeGrafter"/>
</dbReference>
<evidence type="ECO:0000256" key="3">
    <source>
        <dbReference type="ARBA" id="ARBA00022490"/>
    </source>
</evidence>
<protein>
    <submittedName>
        <fullName evidence="14">Dynein intermediate chain 3, ciliary-like</fullName>
    </submittedName>
</protein>
<dbReference type="SUPFAM" id="SSF50978">
    <property type="entry name" value="WD40 repeat-like"/>
    <property type="match status" value="1"/>
</dbReference>
<keyword evidence="9" id="KW-0505">Motor protein</keyword>
<dbReference type="Proteomes" id="UP000504629">
    <property type="component" value="Unplaced"/>
</dbReference>
<organism evidence="13 14">
    <name type="scientific">Bombyx mandarina</name>
    <name type="common">Wild silk moth</name>
    <name type="synonym">Wild silkworm</name>
    <dbReference type="NCBI Taxonomy" id="7092"/>
    <lineage>
        <taxon>Eukaryota</taxon>
        <taxon>Metazoa</taxon>
        <taxon>Ecdysozoa</taxon>
        <taxon>Arthropoda</taxon>
        <taxon>Hexapoda</taxon>
        <taxon>Insecta</taxon>
        <taxon>Pterygota</taxon>
        <taxon>Neoptera</taxon>
        <taxon>Endopterygota</taxon>
        <taxon>Lepidoptera</taxon>
        <taxon>Glossata</taxon>
        <taxon>Ditrysia</taxon>
        <taxon>Bombycoidea</taxon>
        <taxon>Bombycidae</taxon>
        <taxon>Bombycinae</taxon>
        <taxon>Bombyx</taxon>
    </lineage>
</organism>
<reference evidence="14" key="1">
    <citation type="submission" date="2025-08" db="UniProtKB">
        <authorList>
            <consortium name="RefSeq"/>
        </authorList>
    </citation>
    <scope>IDENTIFICATION</scope>
    <source>
        <tissue evidence="14">Silk gland</tissue>
    </source>
</reference>
<keyword evidence="11" id="KW-0966">Cell projection</keyword>
<keyword evidence="6" id="KW-0677">Repeat</keyword>
<dbReference type="PROSITE" id="PS50082">
    <property type="entry name" value="WD_REPEATS_2"/>
    <property type="match status" value="1"/>
</dbReference>
<evidence type="ECO:0000256" key="4">
    <source>
        <dbReference type="ARBA" id="ARBA00022574"/>
    </source>
</evidence>
<keyword evidence="4 12" id="KW-0853">WD repeat</keyword>
<dbReference type="PANTHER" id="PTHR12442:SF7">
    <property type="entry name" value="DYNEIN AXONEMAL INTERMEDIATE CHAIN 2"/>
    <property type="match status" value="1"/>
</dbReference>
<dbReference type="InterPro" id="IPR036322">
    <property type="entry name" value="WD40_repeat_dom_sf"/>
</dbReference>
<evidence type="ECO:0000256" key="7">
    <source>
        <dbReference type="ARBA" id="ARBA00023017"/>
    </source>
</evidence>
<dbReference type="GeneID" id="114252131"/>
<dbReference type="GO" id="GO:0036157">
    <property type="term" value="C:outer dynein arm"/>
    <property type="evidence" value="ECO:0007669"/>
    <property type="project" value="TreeGrafter"/>
</dbReference>
<evidence type="ECO:0000256" key="12">
    <source>
        <dbReference type="PROSITE-ProRule" id="PRU00221"/>
    </source>
</evidence>
<name>A0A6J2KQN0_BOMMA</name>
<evidence type="ECO:0000256" key="1">
    <source>
        <dbReference type="ARBA" id="ARBA00004430"/>
    </source>
</evidence>
<evidence type="ECO:0000313" key="13">
    <source>
        <dbReference type="Proteomes" id="UP000504629"/>
    </source>
</evidence>
<keyword evidence="7" id="KW-0243">Dynein</keyword>
<comment type="similarity">
    <text evidence="2">Belongs to the dynein intermediate chain family.</text>
</comment>
<dbReference type="AlphaFoldDB" id="A0A6J2KQN0"/>
<dbReference type="Gene3D" id="2.130.10.10">
    <property type="entry name" value="YVTN repeat-like/Quinoprotein amine dehydrogenase"/>
    <property type="match status" value="2"/>
</dbReference>
<dbReference type="GO" id="GO:0005874">
    <property type="term" value="C:microtubule"/>
    <property type="evidence" value="ECO:0007669"/>
    <property type="project" value="UniProtKB-KW"/>
</dbReference>
<keyword evidence="5" id="KW-0493">Microtubule</keyword>
<dbReference type="InterPro" id="IPR001680">
    <property type="entry name" value="WD40_rpt"/>
</dbReference>
<dbReference type="GO" id="GO:0045503">
    <property type="term" value="F:dynein light chain binding"/>
    <property type="evidence" value="ECO:0007669"/>
    <property type="project" value="TreeGrafter"/>
</dbReference>
<dbReference type="PANTHER" id="PTHR12442">
    <property type="entry name" value="DYNEIN INTERMEDIATE CHAIN"/>
    <property type="match status" value="1"/>
</dbReference>
<evidence type="ECO:0000256" key="6">
    <source>
        <dbReference type="ARBA" id="ARBA00022737"/>
    </source>
</evidence>
<proteinExistence type="inferred from homology"/>
<dbReference type="GO" id="GO:0045504">
    <property type="term" value="F:dynein heavy chain binding"/>
    <property type="evidence" value="ECO:0007669"/>
    <property type="project" value="TreeGrafter"/>
</dbReference>
<keyword evidence="10" id="KW-0206">Cytoskeleton</keyword>
<feature type="repeat" description="WD" evidence="12">
    <location>
        <begin position="259"/>
        <end position="302"/>
    </location>
</feature>
<evidence type="ECO:0000256" key="2">
    <source>
        <dbReference type="ARBA" id="ARBA00011059"/>
    </source>
</evidence>
<dbReference type="KEGG" id="bman:114252131"/>
<comment type="subcellular location">
    <subcellularLocation>
        <location evidence="1">Cytoplasm</location>
        <location evidence="1">Cytoskeleton</location>
        <location evidence="1">Cilium axoneme</location>
    </subcellularLocation>
</comment>
<sequence>MDIAFHYAKKRCNYGRQPMFCEQGPVLCDNIAANIAERRQYILRNPVHQPTQHTPIWAEHHVNTIRAEFTTTGANHSEGGWPKDVNVTDPEATQRYKRKVEKDDNYVHCVMALAPGMDHYVQQNNAIDMYRTYYAEMRPMPALERNSCRIVNQYRDGGGIGPKRPISSICWQPEGGQRFAVTYLNLDLNRNPKDHIKSYIWDVDNANHPELTITPPCALLDLQYNQREPHIMAGGLLSGQVGVWDARIAGNPLLLSPPHIAHRDFVRNVLFINAKSGQEFFSAGPDGAVKWWDIRNMSETTDEMIMEVVKYSFETQTMAKANGISVLEFEPTIPSRFMAGTENGLVITGNRKGKTPTEKLPALFSAHLGPVWSLERNPGFLKNFLTVGDWTARVWSDDCRESSIVMSPPQRHKITAATWSPTRLSLMLLTQWNGKLAAWDLLRRQHEPVLTMHICNEPLLRIKAHEGGSLVACGNTKGSIFMVELSSALTQSSRNDKTLLTAMFDREGKRERILESRMREIRLKLKQGGEKSPRGSLRDEGPFDVGAVTATYNATVKKELAAM</sequence>
<dbReference type="GO" id="GO:0036158">
    <property type="term" value="P:outer dynein arm assembly"/>
    <property type="evidence" value="ECO:0007669"/>
    <property type="project" value="TreeGrafter"/>
</dbReference>
<gene>
    <name evidence="14" type="primary">LOC114252131</name>
</gene>
<keyword evidence="13" id="KW-1185">Reference proteome</keyword>
<dbReference type="OrthoDB" id="366230at2759"/>
<dbReference type="InterPro" id="IPR050687">
    <property type="entry name" value="Dynein_IC"/>
</dbReference>